<evidence type="ECO:0000313" key="1">
    <source>
        <dbReference type="EMBL" id="RNA17563.1"/>
    </source>
</evidence>
<comment type="caution">
    <text evidence="1">The sequence shown here is derived from an EMBL/GenBank/DDBJ whole genome shotgun (WGS) entry which is preliminary data.</text>
</comment>
<dbReference type="AlphaFoldDB" id="A0A3M7R1W4"/>
<gene>
    <name evidence="1" type="ORF">BpHYR1_015146</name>
</gene>
<keyword evidence="2" id="KW-1185">Reference proteome</keyword>
<sequence>MIMSISPSRFLLAVKRYEKFDQQFYLNSTELRMKLSDKDNNLPTPKKKPTINPIFCKTPQFSLLHQKFYLRKC</sequence>
<proteinExistence type="predicted"/>
<protein>
    <submittedName>
        <fullName evidence="1">Uncharacterized protein</fullName>
    </submittedName>
</protein>
<dbReference type="EMBL" id="REGN01004432">
    <property type="protein sequence ID" value="RNA17563.1"/>
    <property type="molecule type" value="Genomic_DNA"/>
</dbReference>
<name>A0A3M7R1W4_BRAPC</name>
<reference evidence="1 2" key="1">
    <citation type="journal article" date="2018" name="Sci. Rep.">
        <title>Genomic signatures of local adaptation to the degree of environmental predictability in rotifers.</title>
        <authorList>
            <person name="Franch-Gras L."/>
            <person name="Hahn C."/>
            <person name="Garcia-Roger E.M."/>
            <person name="Carmona M.J."/>
            <person name="Serra M."/>
            <person name="Gomez A."/>
        </authorList>
    </citation>
    <scope>NUCLEOTIDE SEQUENCE [LARGE SCALE GENOMIC DNA]</scope>
    <source>
        <strain evidence="1">HYR1</strain>
    </source>
</reference>
<dbReference type="Proteomes" id="UP000276133">
    <property type="component" value="Unassembled WGS sequence"/>
</dbReference>
<accession>A0A3M7R1W4</accession>
<evidence type="ECO:0000313" key="2">
    <source>
        <dbReference type="Proteomes" id="UP000276133"/>
    </source>
</evidence>
<organism evidence="1 2">
    <name type="scientific">Brachionus plicatilis</name>
    <name type="common">Marine rotifer</name>
    <name type="synonym">Brachionus muelleri</name>
    <dbReference type="NCBI Taxonomy" id="10195"/>
    <lineage>
        <taxon>Eukaryota</taxon>
        <taxon>Metazoa</taxon>
        <taxon>Spiralia</taxon>
        <taxon>Gnathifera</taxon>
        <taxon>Rotifera</taxon>
        <taxon>Eurotatoria</taxon>
        <taxon>Monogononta</taxon>
        <taxon>Pseudotrocha</taxon>
        <taxon>Ploima</taxon>
        <taxon>Brachionidae</taxon>
        <taxon>Brachionus</taxon>
    </lineage>
</organism>